<dbReference type="PANTHER" id="PTHR33744:SF7">
    <property type="entry name" value="PUCR FAMILY TRANSCRIPTIONAL REGULATOR"/>
    <property type="match status" value="1"/>
</dbReference>
<comment type="similarity">
    <text evidence="1">Belongs to the CdaR family.</text>
</comment>
<evidence type="ECO:0000256" key="1">
    <source>
        <dbReference type="ARBA" id="ARBA00006754"/>
    </source>
</evidence>
<organism evidence="5 6">
    <name type="scientific">Deinococcus koreensis</name>
    <dbReference type="NCBI Taxonomy" id="2054903"/>
    <lineage>
        <taxon>Bacteria</taxon>
        <taxon>Thermotogati</taxon>
        <taxon>Deinococcota</taxon>
        <taxon>Deinococci</taxon>
        <taxon>Deinococcales</taxon>
        <taxon>Deinococcaceae</taxon>
        <taxon>Deinococcus</taxon>
    </lineage>
</organism>
<dbReference type="InterPro" id="IPR042070">
    <property type="entry name" value="PucR_C-HTH_sf"/>
</dbReference>
<protein>
    <recommendedName>
        <fullName evidence="7">PucR family transcriptional regulator</fullName>
    </recommendedName>
</protein>
<keyword evidence="6" id="KW-1185">Reference proteome</keyword>
<evidence type="ECO:0000259" key="4">
    <source>
        <dbReference type="Pfam" id="PF17853"/>
    </source>
</evidence>
<dbReference type="PANTHER" id="PTHR33744">
    <property type="entry name" value="CARBOHYDRATE DIACID REGULATOR"/>
    <property type="match status" value="1"/>
</dbReference>
<feature type="domain" description="Purine catabolism PurC-like" evidence="2">
    <location>
        <begin position="6"/>
        <end position="123"/>
    </location>
</feature>
<dbReference type="InterPro" id="IPR025736">
    <property type="entry name" value="PucR_C-HTH_dom"/>
</dbReference>
<dbReference type="InterPro" id="IPR009057">
    <property type="entry name" value="Homeodomain-like_sf"/>
</dbReference>
<proteinExistence type="inferred from homology"/>
<feature type="domain" description="PucR C-terminal helix-turn-helix" evidence="3">
    <location>
        <begin position="453"/>
        <end position="510"/>
    </location>
</feature>
<dbReference type="Gene3D" id="1.10.10.2840">
    <property type="entry name" value="PucR C-terminal helix-turn-helix domain"/>
    <property type="match status" value="1"/>
</dbReference>
<comment type="caution">
    <text evidence="5">The sequence shown here is derived from an EMBL/GenBank/DDBJ whole genome shotgun (WGS) entry which is preliminary data.</text>
</comment>
<evidence type="ECO:0000313" key="6">
    <source>
        <dbReference type="Proteomes" id="UP000236379"/>
    </source>
</evidence>
<dbReference type="OrthoDB" id="142218at2"/>
<gene>
    <name evidence="5" type="ORF">CVO96_11415</name>
</gene>
<accession>A0A2K3UZE5</accession>
<evidence type="ECO:0000259" key="3">
    <source>
        <dbReference type="Pfam" id="PF13556"/>
    </source>
</evidence>
<dbReference type="SUPFAM" id="SSF46689">
    <property type="entry name" value="Homeodomain-like"/>
    <property type="match status" value="1"/>
</dbReference>
<dbReference type="Proteomes" id="UP000236379">
    <property type="component" value="Unassembled WGS sequence"/>
</dbReference>
<dbReference type="RefSeq" id="WP_103312340.1">
    <property type="nucleotide sequence ID" value="NZ_PPPD01000001.1"/>
</dbReference>
<dbReference type="AlphaFoldDB" id="A0A2K3UZE5"/>
<evidence type="ECO:0008006" key="7">
    <source>
        <dbReference type="Google" id="ProtNLM"/>
    </source>
</evidence>
<dbReference type="InterPro" id="IPR012914">
    <property type="entry name" value="PucR_dom"/>
</dbReference>
<dbReference type="InterPro" id="IPR041522">
    <property type="entry name" value="CdaR_GGDEF"/>
</dbReference>
<name>A0A2K3UZE5_9DEIO</name>
<feature type="domain" description="CdaR GGDEF-like" evidence="4">
    <location>
        <begin position="283"/>
        <end position="401"/>
    </location>
</feature>
<evidence type="ECO:0000313" key="5">
    <source>
        <dbReference type="EMBL" id="PNY81901.1"/>
    </source>
</evidence>
<evidence type="ECO:0000259" key="2">
    <source>
        <dbReference type="Pfam" id="PF07905"/>
    </source>
</evidence>
<dbReference type="Pfam" id="PF07905">
    <property type="entry name" value="PucR"/>
    <property type="match status" value="1"/>
</dbReference>
<dbReference type="EMBL" id="PPPD01000001">
    <property type="protein sequence ID" value="PNY81901.1"/>
    <property type="molecule type" value="Genomic_DNA"/>
</dbReference>
<dbReference type="Pfam" id="PF17853">
    <property type="entry name" value="GGDEF_2"/>
    <property type="match status" value="1"/>
</dbReference>
<dbReference type="InterPro" id="IPR051448">
    <property type="entry name" value="CdaR-like_regulators"/>
</dbReference>
<dbReference type="Pfam" id="PF13556">
    <property type="entry name" value="HTH_30"/>
    <property type="match status" value="1"/>
</dbReference>
<sequence>MQVHDALRLPSLACARQVGPGGLEREVVLAHVVDVPETPRWVTPGTFLLSTGLSWPRSAQGLASFGEELAACRPAAVVLAAPHFFPAFPPEVASPLARRGILTLELPYEVPFAQVVQEVHGLILREHADVLRRSERIHRALTRAALSGNLADVAQTLSDGLGRGAVVLGPGGQPLTPALTDLPAADVVMAALARPGNAPRELSGGILVPVVLRGGREGGVWVAPPQAAPQPGRAAPELAPPELALRAAEHAATVAGLLLLAQRDAEVREARLGYTFVDTLLEGRFSGDPTAQERAARLGFDPAGEYAVGLLALADALPLTPEGFASRERAAQGLREVLVSLGAAPLVSVSLNTVWFLLPAALSAERVWARLGWQGRPDAPGALVYSRVRTGAEGVAQGRAETLTLVPHARPGQLRSYAEVLIPRALSGDRDAQADLKRSLLGPLRAARGGEGLLATIRTLSETGFSQVETAARLGIHANTLRYRMERIETLTGRPLSQPDTRALWWLALQLDALVE</sequence>
<reference evidence="5 6" key="1">
    <citation type="submission" date="2018-01" db="EMBL/GenBank/DDBJ databases">
        <title>Deinococcus koreensis sp. nov., a radiation-resistant bacterium isolated from river water.</title>
        <authorList>
            <person name="Choi A."/>
        </authorList>
    </citation>
    <scope>NUCLEOTIDE SEQUENCE [LARGE SCALE GENOMIC DNA]</scope>
    <source>
        <strain evidence="5 6">SJW1-2</strain>
    </source>
</reference>